<evidence type="ECO:0000256" key="3">
    <source>
        <dbReference type="ARBA" id="ARBA00022692"/>
    </source>
</evidence>
<name>A0A8J3PK70_9ACTN</name>
<feature type="transmembrane region" description="Helical" evidence="6">
    <location>
        <begin position="118"/>
        <end position="147"/>
    </location>
</feature>
<protein>
    <recommendedName>
        <fullName evidence="9">Inorganic phosphate transporter</fullName>
    </recommendedName>
</protein>
<evidence type="ECO:0000256" key="1">
    <source>
        <dbReference type="ARBA" id="ARBA00004141"/>
    </source>
</evidence>
<keyword evidence="8" id="KW-1185">Reference proteome</keyword>
<dbReference type="GO" id="GO:0035435">
    <property type="term" value="P:phosphate ion transmembrane transport"/>
    <property type="evidence" value="ECO:0007669"/>
    <property type="project" value="TreeGrafter"/>
</dbReference>
<evidence type="ECO:0000256" key="5">
    <source>
        <dbReference type="ARBA" id="ARBA00023136"/>
    </source>
</evidence>
<keyword evidence="3 6" id="KW-0812">Transmembrane</keyword>
<dbReference type="RefSeq" id="WP_166385950.1">
    <property type="nucleotide sequence ID" value="NZ_BAAATT010000031.1"/>
</dbReference>
<gene>
    <name evidence="7" type="ORF">Cme02nite_64930</name>
</gene>
<dbReference type="PANTHER" id="PTHR11101:SF80">
    <property type="entry name" value="PHOSPHATE TRANSPORTER"/>
    <property type="match status" value="1"/>
</dbReference>
<evidence type="ECO:0000313" key="7">
    <source>
        <dbReference type="EMBL" id="GIG18161.1"/>
    </source>
</evidence>
<feature type="transmembrane region" description="Helical" evidence="6">
    <location>
        <begin position="197"/>
        <end position="219"/>
    </location>
</feature>
<dbReference type="Pfam" id="PF01384">
    <property type="entry name" value="PHO4"/>
    <property type="match status" value="2"/>
</dbReference>
<keyword evidence="4 6" id="KW-1133">Transmembrane helix</keyword>
<evidence type="ECO:0000313" key="8">
    <source>
        <dbReference type="Proteomes" id="UP000660339"/>
    </source>
</evidence>
<dbReference type="GO" id="GO:0005315">
    <property type="term" value="F:phosphate transmembrane transporter activity"/>
    <property type="evidence" value="ECO:0007669"/>
    <property type="project" value="InterPro"/>
</dbReference>
<proteinExistence type="predicted"/>
<reference evidence="7" key="1">
    <citation type="submission" date="2021-01" db="EMBL/GenBank/DDBJ databases">
        <title>Whole genome shotgun sequence of Catellatospora methionotrophica NBRC 14553.</title>
        <authorList>
            <person name="Komaki H."/>
            <person name="Tamura T."/>
        </authorList>
    </citation>
    <scope>NUCLEOTIDE SEQUENCE</scope>
    <source>
        <strain evidence="7">NBRC 14553</strain>
    </source>
</reference>
<dbReference type="InterPro" id="IPR001204">
    <property type="entry name" value="Phos_transporter"/>
</dbReference>
<evidence type="ECO:0000256" key="6">
    <source>
        <dbReference type="SAM" id="Phobius"/>
    </source>
</evidence>
<keyword evidence="2" id="KW-0813">Transport</keyword>
<organism evidence="7 8">
    <name type="scientific">Catellatospora methionotrophica</name>
    <dbReference type="NCBI Taxonomy" id="121620"/>
    <lineage>
        <taxon>Bacteria</taxon>
        <taxon>Bacillati</taxon>
        <taxon>Actinomycetota</taxon>
        <taxon>Actinomycetes</taxon>
        <taxon>Micromonosporales</taxon>
        <taxon>Micromonosporaceae</taxon>
        <taxon>Catellatospora</taxon>
    </lineage>
</organism>
<dbReference type="Proteomes" id="UP000660339">
    <property type="component" value="Unassembled WGS sequence"/>
</dbReference>
<feature type="transmembrane region" description="Helical" evidence="6">
    <location>
        <begin position="159"/>
        <end position="177"/>
    </location>
</feature>
<comment type="subcellular location">
    <subcellularLocation>
        <location evidence="1">Membrane</location>
        <topology evidence="1">Multi-pass membrane protein</topology>
    </subcellularLocation>
</comment>
<keyword evidence="5 6" id="KW-0472">Membrane</keyword>
<accession>A0A8J3PK70</accession>
<evidence type="ECO:0000256" key="4">
    <source>
        <dbReference type="ARBA" id="ARBA00022989"/>
    </source>
</evidence>
<feature type="transmembrane region" description="Helical" evidence="6">
    <location>
        <begin position="37"/>
        <end position="60"/>
    </location>
</feature>
<feature type="transmembrane region" description="Helical" evidence="6">
    <location>
        <begin position="286"/>
        <end position="314"/>
    </location>
</feature>
<comment type="caution">
    <text evidence="7">The sequence shown here is derived from an EMBL/GenBank/DDBJ whole genome shotgun (WGS) entry which is preliminary data.</text>
</comment>
<evidence type="ECO:0008006" key="9">
    <source>
        <dbReference type="Google" id="ProtNLM"/>
    </source>
</evidence>
<dbReference type="PANTHER" id="PTHR11101">
    <property type="entry name" value="PHOSPHATE TRANSPORTER"/>
    <property type="match status" value="1"/>
</dbReference>
<dbReference type="EMBL" id="BONJ01000037">
    <property type="protein sequence ID" value="GIG18161.1"/>
    <property type="molecule type" value="Genomic_DNA"/>
</dbReference>
<dbReference type="AlphaFoldDB" id="A0A8J3PK70"/>
<dbReference type="GO" id="GO:0016020">
    <property type="term" value="C:membrane"/>
    <property type="evidence" value="ECO:0007669"/>
    <property type="project" value="UniProtKB-SubCell"/>
</dbReference>
<sequence>MVAALAAALFVLFTGFNDAGALVGIGLRARGLRPGAALVMLTVAVVAVPAVLGAAVATTLTTRLVSFGSDRTPLLVGIAVAVAVTVALAARRLPTSLTLALIGGISGAGIAARADVDWVVIGTVLVMAALAPFVGGFAALLLSRLVARTPAPRGAGRRLRWLHIAGFAACCVAYGANDGQKMLAVYAAVHATSPQSYATALWPQVVIGGCFLTGALLGVRRLAASIGGGLASAQQDAVVVTEMSGAAVVLGTAALGAPVSMTQSLSGAMIGTGLARKTRRVRWRSVLRLGAAWLLTLPTALVAAAAASAALSAFR</sequence>
<feature type="transmembrane region" description="Helical" evidence="6">
    <location>
        <begin position="72"/>
        <end position="90"/>
    </location>
</feature>
<evidence type="ECO:0000256" key="2">
    <source>
        <dbReference type="ARBA" id="ARBA00022448"/>
    </source>
</evidence>